<name>A0A9P6LFS5_9PEZI</name>
<comment type="caution">
    <text evidence="5">The sequence shown here is derived from an EMBL/GenBank/DDBJ whole genome shotgun (WGS) entry which is preliminary data.</text>
</comment>
<dbReference type="GO" id="GO:0004499">
    <property type="term" value="F:N,N-dimethylaniline monooxygenase activity"/>
    <property type="evidence" value="ECO:0007669"/>
    <property type="project" value="InterPro"/>
</dbReference>
<evidence type="ECO:0000256" key="4">
    <source>
        <dbReference type="ARBA" id="ARBA00023002"/>
    </source>
</evidence>
<evidence type="ECO:0000256" key="2">
    <source>
        <dbReference type="ARBA" id="ARBA00022630"/>
    </source>
</evidence>
<dbReference type="SUPFAM" id="SSF51905">
    <property type="entry name" value="FAD/NAD(P)-binding domain"/>
    <property type="match status" value="2"/>
</dbReference>
<keyword evidence="5" id="KW-0503">Monooxygenase</keyword>
<reference evidence="5" key="2">
    <citation type="submission" date="2020-11" db="EMBL/GenBank/DDBJ databases">
        <title>Whole genome sequencing of Colletotrichum sp.</title>
        <authorList>
            <person name="Li H."/>
        </authorList>
    </citation>
    <scope>NUCLEOTIDE SEQUENCE</scope>
    <source>
        <strain evidence="5">CkLH20</strain>
    </source>
</reference>
<dbReference type="InterPro" id="IPR020946">
    <property type="entry name" value="Flavin_mOase-like"/>
</dbReference>
<protein>
    <submittedName>
        <fullName evidence="5">Flavin-binding monooxygenase-like family protein</fullName>
    </submittedName>
</protein>
<dbReference type="GO" id="GO:0050661">
    <property type="term" value="F:NADP binding"/>
    <property type="evidence" value="ECO:0007669"/>
    <property type="project" value="InterPro"/>
</dbReference>
<keyword evidence="3" id="KW-0274">FAD</keyword>
<evidence type="ECO:0000313" key="6">
    <source>
        <dbReference type="Proteomes" id="UP000781932"/>
    </source>
</evidence>
<evidence type="ECO:0000313" key="5">
    <source>
        <dbReference type="EMBL" id="KAF9874454.1"/>
    </source>
</evidence>
<keyword evidence="2" id="KW-0285">Flavoprotein</keyword>
<dbReference type="InterPro" id="IPR050346">
    <property type="entry name" value="FMO-like"/>
</dbReference>
<keyword evidence="6" id="KW-1185">Reference proteome</keyword>
<organism evidence="5 6">
    <name type="scientific">Colletotrichum karsti</name>
    <dbReference type="NCBI Taxonomy" id="1095194"/>
    <lineage>
        <taxon>Eukaryota</taxon>
        <taxon>Fungi</taxon>
        <taxon>Dikarya</taxon>
        <taxon>Ascomycota</taxon>
        <taxon>Pezizomycotina</taxon>
        <taxon>Sordariomycetes</taxon>
        <taxon>Hypocreomycetidae</taxon>
        <taxon>Glomerellales</taxon>
        <taxon>Glomerellaceae</taxon>
        <taxon>Colletotrichum</taxon>
        <taxon>Colletotrichum boninense species complex</taxon>
    </lineage>
</organism>
<reference evidence="5" key="1">
    <citation type="submission" date="2020-03" db="EMBL/GenBank/DDBJ databases">
        <authorList>
            <person name="He L."/>
        </authorList>
    </citation>
    <scope>NUCLEOTIDE SEQUENCE</scope>
    <source>
        <strain evidence="5">CkLH20</strain>
    </source>
</reference>
<accession>A0A9P6LFS5</accession>
<keyword evidence="4" id="KW-0560">Oxidoreductase</keyword>
<dbReference type="EMBL" id="JAATWM020000026">
    <property type="protein sequence ID" value="KAF9874454.1"/>
    <property type="molecule type" value="Genomic_DNA"/>
</dbReference>
<dbReference type="RefSeq" id="XP_038743915.1">
    <property type="nucleotide sequence ID" value="XM_038890732.1"/>
</dbReference>
<dbReference type="Proteomes" id="UP000781932">
    <property type="component" value="Unassembled WGS sequence"/>
</dbReference>
<dbReference type="OrthoDB" id="2915840at2759"/>
<dbReference type="PANTHER" id="PTHR23023">
    <property type="entry name" value="DIMETHYLANILINE MONOOXYGENASE"/>
    <property type="match status" value="1"/>
</dbReference>
<dbReference type="InterPro" id="IPR036188">
    <property type="entry name" value="FAD/NAD-bd_sf"/>
</dbReference>
<dbReference type="Pfam" id="PF00743">
    <property type="entry name" value="FMO-like"/>
    <property type="match status" value="1"/>
</dbReference>
<gene>
    <name evidence="5" type="ORF">CkaCkLH20_08017</name>
</gene>
<comment type="similarity">
    <text evidence="1">Belongs to the FMO family.</text>
</comment>
<dbReference type="Gene3D" id="3.50.50.60">
    <property type="entry name" value="FAD/NAD(P)-binding domain"/>
    <property type="match status" value="1"/>
</dbReference>
<evidence type="ECO:0000256" key="3">
    <source>
        <dbReference type="ARBA" id="ARBA00022827"/>
    </source>
</evidence>
<evidence type="ECO:0000256" key="1">
    <source>
        <dbReference type="ARBA" id="ARBA00009183"/>
    </source>
</evidence>
<sequence length="606" mass="68294">MEKIDCVVVGAGWYGLGAAKQYHCTQPESSLVIFDSQPALGGTWAEDRVYPGLKSNNLLGTFEYPDFPMKSDSFNIYPRQHIPGQTVSNYLKAYAENFGISDKIRSSHKVVTAEHQETVEGGWILTVSNQSGEEFKVFARRLIIATGLTSEPWLPHFEGQESFGGRVFHGKHFQQNADTLETARVVTIFGATKFAWDAAYAYGTAGVKVNWIVRSKGHGPCWMAPPFVTPLKKQLEKLANTRMLTWFSPCIWGNEDGYSGIRNFFHGTAIGRAIVDGFWKVLGNDAKALMEYDSHPDTAKLEPWTEALFTSTNFSILNYDTSLFDLIRNGTIKVHLGELDHLSPGKVHLSDGTELEADALLAHTGWKHVPPIKFLPEGIDKDLGIPHVPIEEAPREDLAGQKDLVAKADKEILDRFPRLKNQPVWNKDYVPMTDMKGIDSNDEITPYKSLTPYMLHNFIVPPSERFLLTRDTAFAGMVSNFSNIITAHLQGLWISAYFSGRLVRDPANAAGDKAAMKKLQYDTVLMNRYGFWRYPTDWGNNKCPSFVFDAVPYLDLLQHDLGLTPWRKKGFLAEWYDPYGPEDYRGVNDEWESKYGRHKAVIFSAD</sequence>
<dbReference type="GeneID" id="62163806"/>
<dbReference type="AlphaFoldDB" id="A0A9P6LFS5"/>
<proteinExistence type="inferred from homology"/>
<dbReference type="GO" id="GO:0050660">
    <property type="term" value="F:flavin adenine dinucleotide binding"/>
    <property type="evidence" value="ECO:0007669"/>
    <property type="project" value="InterPro"/>
</dbReference>